<evidence type="ECO:0000313" key="2">
    <source>
        <dbReference type="EMBL" id="PPT77582.1"/>
    </source>
</evidence>
<feature type="domain" description="Beta-lactamase hydrolase-like protein phosphatase-like" evidence="1">
    <location>
        <begin position="3"/>
        <end position="109"/>
    </location>
</feature>
<dbReference type="NCBIfam" id="TIGR01244">
    <property type="entry name" value="TIGR01244 family sulfur transferase"/>
    <property type="match status" value="1"/>
</dbReference>
<evidence type="ECO:0000259" key="1">
    <source>
        <dbReference type="Pfam" id="PF04273"/>
    </source>
</evidence>
<protein>
    <submittedName>
        <fullName evidence="2">TIGR01244 family protein</fullName>
    </submittedName>
</protein>
<reference evidence="2 3" key="1">
    <citation type="submission" date="2016-08" db="EMBL/GenBank/DDBJ databases">
        <title>Evolution of the type three secretion system and type three effector repertoires in Xanthomonas.</title>
        <authorList>
            <person name="Merda D."/>
            <person name="Briand M."/>
            <person name="Bosis E."/>
            <person name="Rousseau C."/>
            <person name="Portier P."/>
            <person name="Jacques M.-A."/>
            <person name="Fischer-Le Saux M."/>
        </authorList>
    </citation>
    <scope>NUCLEOTIDE SEQUENCE [LARGE SCALE GENOMIC DNA]</scope>
    <source>
        <strain evidence="2 3">CFBP 3122</strain>
    </source>
</reference>
<gene>
    <name evidence="2" type="ORF">XaplCFBP3122_06415</name>
</gene>
<dbReference type="GO" id="GO:0016787">
    <property type="term" value="F:hydrolase activity"/>
    <property type="evidence" value="ECO:0007669"/>
    <property type="project" value="InterPro"/>
</dbReference>
<dbReference type="InterPro" id="IPR029021">
    <property type="entry name" value="Prot-tyrosine_phosphatase-like"/>
</dbReference>
<dbReference type="EMBL" id="MIGV01000004">
    <property type="protein sequence ID" value="PPT77582.1"/>
    <property type="molecule type" value="Genomic_DNA"/>
</dbReference>
<dbReference type="AlphaFoldDB" id="A0A2S6Z7I6"/>
<accession>A0A2S6Z7I6</accession>
<dbReference type="Pfam" id="PF04273">
    <property type="entry name" value="BLH_phosphatase"/>
    <property type="match status" value="1"/>
</dbReference>
<dbReference type="InterPro" id="IPR005939">
    <property type="entry name" value="BLH_phosphatase-like"/>
</dbReference>
<dbReference type="RefSeq" id="WP_104597368.1">
    <property type="nucleotide sequence ID" value="NZ_MIGV01000004.1"/>
</dbReference>
<name>A0A2S6Z7I6_9XANT</name>
<organism evidence="2 3">
    <name type="scientific">Xanthomonas arboricola pv. populi</name>
    <dbReference type="NCBI Taxonomy" id="487823"/>
    <lineage>
        <taxon>Bacteria</taxon>
        <taxon>Pseudomonadati</taxon>
        <taxon>Pseudomonadota</taxon>
        <taxon>Gammaproteobacteria</taxon>
        <taxon>Lysobacterales</taxon>
        <taxon>Lysobacteraceae</taxon>
        <taxon>Xanthomonas</taxon>
    </lineage>
</organism>
<proteinExistence type="predicted"/>
<evidence type="ECO:0000313" key="3">
    <source>
        <dbReference type="Proteomes" id="UP000238270"/>
    </source>
</evidence>
<dbReference type="Proteomes" id="UP000238270">
    <property type="component" value="Unassembled WGS sequence"/>
</dbReference>
<comment type="caution">
    <text evidence="2">The sequence shown here is derived from an EMBL/GenBank/DDBJ whole genome shotgun (WGS) entry which is preliminary data.</text>
</comment>
<dbReference type="CDD" id="cd14503">
    <property type="entry name" value="PTP-bact"/>
    <property type="match status" value="1"/>
</dbReference>
<dbReference type="Gene3D" id="3.90.190.10">
    <property type="entry name" value="Protein tyrosine phosphatase superfamily"/>
    <property type="match status" value="1"/>
</dbReference>
<dbReference type="SUPFAM" id="SSF52799">
    <property type="entry name" value="(Phosphotyrosine protein) phosphatases II"/>
    <property type="match status" value="1"/>
</dbReference>
<sequence length="146" mass="15448">MKLRSLSPDVLVTDQLLPADLPALASQGVASVVCNRPDGEQPNQPDHLAMQAACTRAGMRFAYLPVVPGAISDRQVQQFCELLQQLPAPVAAYCRTGTRSTSLWALGQVRTAGLTTDQVLSVACAAGYDLSALAPRLRCDAPSSPE</sequence>